<dbReference type="EMBL" id="CM023473">
    <property type="protein sequence ID" value="KAH7955183.1"/>
    <property type="molecule type" value="Genomic_DNA"/>
</dbReference>
<proteinExistence type="predicted"/>
<evidence type="ECO:0000313" key="1">
    <source>
        <dbReference type="EMBL" id="KAH7955183.1"/>
    </source>
</evidence>
<protein>
    <submittedName>
        <fullName evidence="1">Uncharacterized protein</fullName>
    </submittedName>
</protein>
<sequence length="590" mass="65304">MDSFKRHGGLLVDELKLSEHLFVISAATFEGLVDLGRFTPKSEKCEPCDHGMVIMFAPFTGKWTQILAVFATHGNVKGELLAKLLVEAVLLAEDAGLLVDFVTCEGATWNRKMWKVLGIGATSASIKCRMRHPKDGSHYLHFLSDFPQLVKCLRNNLLSHNFDTPDGWVSLDIVKNVYDMDGSAVTLRLMHGIREAHLNPNNFEKMRITMIHSIITIMSSRHPRSALRMNSTAADCLTAFLAYVTEWEVLTKGTRGFMSQSTATGLRVTIKSTLLPLEYLTVKMGYQYLMTSRLNQDPLESTFGIVRQCSGNNDHPTPQQFLDTMSCLSFSNLVRLPDKGNVGPNTVQSLLSPKMCRRSSSQKPGLAHELANVPFIGNEEELNNFSNEDDHAAYISARSDRRLVHYMGGAGPADVASIRDVVSIFCLEQVKTECPREICVLCRSSLQASASKDEMLLRLGLRPAEPALGAHTGSRTSLGVKALDGPTMLPVGLSACSACHFNLFVPPWVAWFLCVPLIPHHVHVHPREQSVDKYVIRLGLSPFGALLKILGNLFYRSIWQVQARPPLRSHTACLVGGCRERQSKAIVIAP</sequence>
<organism evidence="1 2">
    <name type="scientific">Dermacentor silvarum</name>
    <name type="common">Tick</name>
    <dbReference type="NCBI Taxonomy" id="543639"/>
    <lineage>
        <taxon>Eukaryota</taxon>
        <taxon>Metazoa</taxon>
        <taxon>Ecdysozoa</taxon>
        <taxon>Arthropoda</taxon>
        <taxon>Chelicerata</taxon>
        <taxon>Arachnida</taxon>
        <taxon>Acari</taxon>
        <taxon>Parasitiformes</taxon>
        <taxon>Ixodida</taxon>
        <taxon>Ixodoidea</taxon>
        <taxon>Ixodidae</taxon>
        <taxon>Rhipicephalinae</taxon>
        <taxon>Dermacentor</taxon>
    </lineage>
</organism>
<accession>A0ACB8D138</accession>
<evidence type="ECO:0000313" key="2">
    <source>
        <dbReference type="Proteomes" id="UP000821865"/>
    </source>
</evidence>
<name>A0ACB8D138_DERSI</name>
<dbReference type="Proteomes" id="UP000821865">
    <property type="component" value="Chromosome 4"/>
</dbReference>
<keyword evidence="2" id="KW-1185">Reference proteome</keyword>
<gene>
    <name evidence="1" type="ORF">HPB49_025246</name>
</gene>
<reference evidence="1" key="1">
    <citation type="submission" date="2020-05" db="EMBL/GenBank/DDBJ databases">
        <title>Large-scale comparative analyses of tick genomes elucidate their genetic diversity and vector capacities.</title>
        <authorList>
            <person name="Jia N."/>
            <person name="Wang J."/>
            <person name="Shi W."/>
            <person name="Du L."/>
            <person name="Sun Y."/>
            <person name="Zhan W."/>
            <person name="Jiang J."/>
            <person name="Wang Q."/>
            <person name="Zhang B."/>
            <person name="Ji P."/>
            <person name="Sakyi L.B."/>
            <person name="Cui X."/>
            <person name="Yuan T."/>
            <person name="Jiang B."/>
            <person name="Yang W."/>
            <person name="Lam T.T.-Y."/>
            <person name="Chang Q."/>
            <person name="Ding S."/>
            <person name="Wang X."/>
            <person name="Zhu J."/>
            <person name="Ruan X."/>
            <person name="Zhao L."/>
            <person name="Wei J."/>
            <person name="Que T."/>
            <person name="Du C."/>
            <person name="Cheng J."/>
            <person name="Dai P."/>
            <person name="Han X."/>
            <person name="Huang E."/>
            <person name="Gao Y."/>
            <person name="Liu J."/>
            <person name="Shao H."/>
            <person name="Ye R."/>
            <person name="Li L."/>
            <person name="Wei W."/>
            <person name="Wang X."/>
            <person name="Wang C."/>
            <person name="Yang T."/>
            <person name="Huo Q."/>
            <person name="Li W."/>
            <person name="Guo W."/>
            <person name="Chen H."/>
            <person name="Zhou L."/>
            <person name="Ni X."/>
            <person name="Tian J."/>
            <person name="Zhou Y."/>
            <person name="Sheng Y."/>
            <person name="Liu T."/>
            <person name="Pan Y."/>
            <person name="Xia L."/>
            <person name="Li J."/>
            <person name="Zhao F."/>
            <person name="Cao W."/>
        </authorList>
    </citation>
    <scope>NUCLEOTIDE SEQUENCE</scope>
    <source>
        <strain evidence="1">Dsil-2018</strain>
    </source>
</reference>
<comment type="caution">
    <text evidence="1">The sequence shown here is derived from an EMBL/GenBank/DDBJ whole genome shotgun (WGS) entry which is preliminary data.</text>
</comment>